<accession>A0AB73T4X6</accession>
<comment type="caution">
    <text evidence="3">The sequence shown here is derived from an EMBL/GenBank/DDBJ whole genome shotgun (WGS) entry which is preliminary data.</text>
</comment>
<dbReference type="EMBL" id="QGGY01000005">
    <property type="protein sequence ID" value="PWJ76233.1"/>
    <property type="molecule type" value="Genomic_DNA"/>
</dbReference>
<dbReference type="Pfam" id="PF00128">
    <property type="entry name" value="Alpha-amylase"/>
    <property type="match status" value="1"/>
</dbReference>
<evidence type="ECO:0000313" key="4">
    <source>
        <dbReference type="Proteomes" id="UP000245412"/>
    </source>
</evidence>
<dbReference type="RefSeq" id="WP_109626289.1">
    <property type="nucleotide sequence ID" value="NZ_JANKBI010000003.1"/>
</dbReference>
<organism evidence="3 4">
    <name type="scientific">Murimonas intestini</name>
    <dbReference type="NCBI Taxonomy" id="1337051"/>
    <lineage>
        <taxon>Bacteria</taxon>
        <taxon>Bacillati</taxon>
        <taxon>Bacillota</taxon>
        <taxon>Clostridia</taxon>
        <taxon>Lachnospirales</taxon>
        <taxon>Lachnospiraceae</taxon>
        <taxon>Murimonas</taxon>
    </lineage>
</organism>
<gene>
    <name evidence="3" type="ORF">C7383_105270</name>
</gene>
<proteinExistence type="inferred from homology"/>
<dbReference type="InterPro" id="IPR017853">
    <property type="entry name" value="GH"/>
</dbReference>
<dbReference type="PANTHER" id="PTHR43002">
    <property type="entry name" value="GLYCOGEN DEBRANCHING ENZYME"/>
    <property type="match status" value="1"/>
</dbReference>
<name>A0AB73T4X6_9FIRM</name>
<dbReference type="Proteomes" id="UP000245412">
    <property type="component" value="Unassembled WGS sequence"/>
</dbReference>
<dbReference type="SUPFAM" id="SSF81296">
    <property type="entry name" value="E set domains"/>
    <property type="match status" value="1"/>
</dbReference>
<feature type="domain" description="Glycosyl hydrolase family 13 catalytic" evidence="2">
    <location>
        <begin position="152"/>
        <end position="502"/>
    </location>
</feature>
<dbReference type="Gene3D" id="3.20.20.80">
    <property type="entry name" value="Glycosidases"/>
    <property type="match status" value="2"/>
</dbReference>
<dbReference type="GO" id="GO:0005975">
    <property type="term" value="P:carbohydrate metabolic process"/>
    <property type="evidence" value="ECO:0007669"/>
    <property type="project" value="InterPro"/>
</dbReference>
<comment type="similarity">
    <text evidence="1">Belongs to the glycosyl hydrolase 13 family.</text>
</comment>
<dbReference type="InterPro" id="IPR006047">
    <property type="entry name" value="GH13_cat_dom"/>
</dbReference>
<keyword evidence="4" id="KW-1185">Reference proteome</keyword>
<dbReference type="InterPro" id="IPR014756">
    <property type="entry name" value="Ig_E-set"/>
</dbReference>
<dbReference type="Gene3D" id="2.60.40.1180">
    <property type="entry name" value="Golgi alpha-mannosidase II"/>
    <property type="match status" value="1"/>
</dbReference>
<dbReference type="SMART" id="SM00642">
    <property type="entry name" value="Aamy"/>
    <property type="match status" value="1"/>
</dbReference>
<dbReference type="SUPFAM" id="SSF51445">
    <property type="entry name" value="(Trans)glycosidases"/>
    <property type="match status" value="1"/>
</dbReference>
<reference evidence="3 4" key="1">
    <citation type="submission" date="2018-05" db="EMBL/GenBank/DDBJ databases">
        <authorList>
            <person name="Goeker M."/>
            <person name="Huntemann M."/>
            <person name="Clum A."/>
            <person name="Pillay M."/>
            <person name="Palaniappan K."/>
            <person name="Varghese N."/>
            <person name="Mikhailova N."/>
            <person name="Stamatis D."/>
            <person name="Reddy T."/>
            <person name="Daum C."/>
            <person name="Shapiro N."/>
            <person name="Ivanova N."/>
            <person name="Kyrpides N."/>
            <person name="Woyke T."/>
        </authorList>
    </citation>
    <scope>NUCLEOTIDE SEQUENCE [LARGE SCALE GENOMIC DNA]</scope>
    <source>
        <strain evidence="3 4">DSM 26524</strain>
    </source>
</reference>
<dbReference type="InterPro" id="IPR013780">
    <property type="entry name" value="Glyco_hydro_b"/>
</dbReference>
<dbReference type="CDD" id="cd11234">
    <property type="entry name" value="E_set_GDE_N"/>
    <property type="match status" value="1"/>
</dbReference>
<dbReference type="SUPFAM" id="SSF51011">
    <property type="entry name" value="Glycosyl hydrolase domain"/>
    <property type="match status" value="1"/>
</dbReference>
<evidence type="ECO:0000313" key="3">
    <source>
        <dbReference type="EMBL" id="PWJ76233.1"/>
    </source>
</evidence>
<evidence type="ECO:0000256" key="1">
    <source>
        <dbReference type="ARBA" id="ARBA00008061"/>
    </source>
</evidence>
<evidence type="ECO:0000259" key="2">
    <source>
        <dbReference type="SMART" id="SM00642"/>
    </source>
</evidence>
<dbReference type="InterPro" id="IPR013783">
    <property type="entry name" value="Ig-like_fold"/>
</dbReference>
<dbReference type="AlphaFoldDB" id="A0AB73T4X6"/>
<protein>
    <submittedName>
        <fullName evidence="3">Glycogen operon protein</fullName>
    </submittedName>
</protein>
<dbReference type="Gene3D" id="2.60.40.10">
    <property type="entry name" value="Immunoglobulins"/>
    <property type="match status" value="1"/>
</dbReference>
<sequence length="630" mass="72565">MRKGQGKNKVEGKSFKRISKGDYRGLGAVRMSGGMNFALAADTEEPVSLLIYKKGERDVFEEIPFPDEPVIGSIYAMKLEGFEPQRYEYNFRIEGCVQQDPYAKRITGRPAFGEPVPAEDPHCIRSGFVTREYDWEGDRGPDIPYEDVVAYNLHVRGFTKHSSSGVRHKGTFLGLQEKIPYLKELGVNQIKLMPVYDFAERMELSPHTNMNYKEKEVQTFKINYWGYGSGNYFALKEAYSYGKDAVREFKDMIKAFHLNGLEIIMEFSFPKNVNPRLISSCLAYWAVEYHIDGFHLLCDETVASFVSKDPMLSSTKLLGIYFPDEARGPYDRKKRYRNTAECNDGFMIDMRCFLKGDEGMVNAATYRLRRNPSGSGVINYITNHDGFTLADLVSYNEKHNEENREQNLDGPDNNYSWNCGIEGKTKRKKVVELRMRQVRNALALLLLAQGAPMLLAGDEMGNTQNGNNNAYCQDNAVSWLNWNMQKTNQPLLDFTKGLIEFRKKHRILHMPSELKVMDTMSCGYPDLSYHGDRAWYGDFDDSCRHIGLMYCGEYAGEDEFIYIALNMHWEEKHFALPSLNGDYKWYKALDTAYGIYEEEEEPVLEDERYLKADGRSIIVLIGRQKPRRKK</sequence>